<sequence length="276" mass="30806">MTVQDMKAGNAISAPAALRRVSKGDRMACFDLLAEGVDSHWFKVVPPGQDNGLPSSIPYRIIQYWHAANPPEDVRRSIATTIAMNPECQHELVCDASARAFMYQEHGNEGLRLFDCCFHPAMRADFWRIAALYKHGGIYMDVDTCSHAPVTRIAAGADFSCLLTYSFGSPWCVDNDFIMTQPNHPVIGAILEGIFANLKRYCHVGDFENIWVETGPGVTTIASMRWLSRIVNDQSVSDDHGGLAFRHHNAIAEAFDVIDMDYKKTRLGNWRRAVPS</sequence>
<keyword evidence="1" id="KW-0808">Transferase</keyword>
<dbReference type="SUPFAM" id="SSF53448">
    <property type="entry name" value="Nucleotide-diphospho-sugar transferases"/>
    <property type="match status" value="1"/>
</dbReference>
<evidence type="ECO:0008006" key="4">
    <source>
        <dbReference type="Google" id="ProtNLM"/>
    </source>
</evidence>
<dbReference type="PANTHER" id="PTHR32385:SF15">
    <property type="entry name" value="INOSITOL PHOSPHOCERAMIDE MANNOSYLTRANSFERASE 1"/>
    <property type="match status" value="1"/>
</dbReference>
<dbReference type="AlphaFoldDB" id="A0AAN4R5S4"/>
<reference evidence="2 3" key="1">
    <citation type="submission" date="2019-07" db="EMBL/GenBank/DDBJ databases">
        <title>Whole genome shotgun sequence of Asaia bogorensis NBRC 16594.</title>
        <authorList>
            <person name="Hosoyama A."/>
            <person name="Uohara A."/>
            <person name="Ohji S."/>
            <person name="Ichikawa N."/>
        </authorList>
    </citation>
    <scope>NUCLEOTIDE SEQUENCE [LARGE SCALE GENOMIC DNA]</scope>
    <source>
        <strain evidence="2 3">NBRC 16594</strain>
    </source>
</reference>
<keyword evidence="3" id="KW-1185">Reference proteome</keyword>
<dbReference type="InterPro" id="IPR007577">
    <property type="entry name" value="GlycoTrfase_DXD_sugar-bd_CS"/>
</dbReference>
<protein>
    <recommendedName>
        <fullName evidence="4">Mannosyltransferase OCH1</fullName>
    </recommendedName>
</protein>
<evidence type="ECO:0000256" key="1">
    <source>
        <dbReference type="ARBA" id="ARBA00022679"/>
    </source>
</evidence>
<accession>A0AAN4R5S4</accession>
<dbReference type="Gene3D" id="3.90.550.20">
    <property type="match status" value="1"/>
</dbReference>
<dbReference type="InterPro" id="IPR051706">
    <property type="entry name" value="Glycosyltransferase_domain"/>
</dbReference>
<dbReference type="PANTHER" id="PTHR32385">
    <property type="entry name" value="MANNOSYL PHOSPHORYLINOSITOL CERAMIDE SYNTHASE"/>
    <property type="match status" value="1"/>
</dbReference>
<name>A0AAN4R5S4_9PROT</name>
<evidence type="ECO:0000313" key="3">
    <source>
        <dbReference type="Proteomes" id="UP000321287"/>
    </source>
</evidence>
<dbReference type="GO" id="GO:0000030">
    <property type="term" value="F:mannosyltransferase activity"/>
    <property type="evidence" value="ECO:0007669"/>
    <property type="project" value="TreeGrafter"/>
</dbReference>
<dbReference type="InterPro" id="IPR029044">
    <property type="entry name" value="Nucleotide-diphossugar_trans"/>
</dbReference>
<dbReference type="GO" id="GO:0016020">
    <property type="term" value="C:membrane"/>
    <property type="evidence" value="ECO:0007669"/>
    <property type="project" value="GOC"/>
</dbReference>
<comment type="caution">
    <text evidence="2">The sequence shown here is derived from an EMBL/GenBank/DDBJ whole genome shotgun (WGS) entry which is preliminary data.</text>
</comment>
<proteinExistence type="predicted"/>
<gene>
    <name evidence="2" type="ORF">ABO01nite_12010</name>
</gene>
<dbReference type="GO" id="GO:0051999">
    <property type="term" value="P:mannosyl-inositol phosphorylceramide biosynthetic process"/>
    <property type="evidence" value="ECO:0007669"/>
    <property type="project" value="TreeGrafter"/>
</dbReference>
<organism evidence="2 3">
    <name type="scientific">Asaia bogorensis NBRC 16594</name>
    <dbReference type="NCBI Taxonomy" id="1231624"/>
    <lineage>
        <taxon>Bacteria</taxon>
        <taxon>Pseudomonadati</taxon>
        <taxon>Pseudomonadota</taxon>
        <taxon>Alphaproteobacteria</taxon>
        <taxon>Acetobacterales</taxon>
        <taxon>Acetobacteraceae</taxon>
        <taxon>Asaia</taxon>
    </lineage>
</organism>
<dbReference type="Pfam" id="PF04488">
    <property type="entry name" value="Gly_transf_sug"/>
    <property type="match status" value="1"/>
</dbReference>
<evidence type="ECO:0000313" key="2">
    <source>
        <dbReference type="EMBL" id="GEL53194.1"/>
    </source>
</evidence>
<dbReference type="Proteomes" id="UP000321287">
    <property type="component" value="Unassembled WGS sequence"/>
</dbReference>
<dbReference type="EMBL" id="BJVS01000003">
    <property type="protein sequence ID" value="GEL53194.1"/>
    <property type="molecule type" value="Genomic_DNA"/>
</dbReference>